<evidence type="ECO:0000256" key="1">
    <source>
        <dbReference type="ARBA" id="ARBA00004459"/>
    </source>
</evidence>
<keyword evidence="11" id="KW-0998">Cell outer membrane</keyword>
<dbReference type="InterPro" id="IPR004565">
    <property type="entry name" value="OM_lipoprot_LolB"/>
</dbReference>
<evidence type="ECO:0000256" key="7">
    <source>
        <dbReference type="ARBA" id="ARBA00022927"/>
    </source>
</evidence>
<keyword evidence="6" id="KW-0732">Signal</keyword>
<keyword evidence="12 13" id="KW-0449">Lipoprotein</keyword>
<evidence type="ECO:0000256" key="8">
    <source>
        <dbReference type="ARBA" id="ARBA00023136"/>
    </source>
</evidence>
<evidence type="ECO:0000256" key="4">
    <source>
        <dbReference type="ARBA" id="ARBA00016202"/>
    </source>
</evidence>
<keyword evidence="14" id="KW-1185">Reference proteome</keyword>
<proteinExistence type="inferred from homology"/>
<dbReference type="NCBIfam" id="TIGR00548">
    <property type="entry name" value="lolB"/>
    <property type="match status" value="1"/>
</dbReference>
<dbReference type="Proteomes" id="UP000250744">
    <property type="component" value="Unassembled WGS sequence"/>
</dbReference>
<dbReference type="GO" id="GO:0009279">
    <property type="term" value="C:cell outer membrane"/>
    <property type="evidence" value="ECO:0007669"/>
    <property type="project" value="UniProtKB-SubCell"/>
</dbReference>
<name>A0A364NRR5_9GAMM</name>
<evidence type="ECO:0000256" key="6">
    <source>
        <dbReference type="ARBA" id="ARBA00022729"/>
    </source>
</evidence>
<comment type="subunit">
    <text evidence="3">Monomer.</text>
</comment>
<organism evidence="13 14">
    <name type="scientific">Nitrincola tibetensis</name>
    <dbReference type="NCBI Taxonomy" id="2219697"/>
    <lineage>
        <taxon>Bacteria</taxon>
        <taxon>Pseudomonadati</taxon>
        <taxon>Pseudomonadota</taxon>
        <taxon>Gammaproteobacteria</taxon>
        <taxon>Oceanospirillales</taxon>
        <taxon>Oceanospirillaceae</taxon>
        <taxon>Nitrincola</taxon>
    </lineage>
</organism>
<reference evidence="13 14" key="1">
    <citation type="submission" date="2018-06" db="EMBL/GenBank/DDBJ databases">
        <title>Nitrincola tibetense sp. nov., isolated from Lake XuguoCo on Tibetan Plateau.</title>
        <authorList>
            <person name="Xing P."/>
        </authorList>
    </citation>
    <scope>NUCLEOTIDE SEQUENCE [LARGE SCALE GENOMIC DNA]</scope>
    <source>
        <strain evidence="14">xg18</strain>
    </source>
</reference>
<dbReference type="CDD" id="cd16326">
    <property type="entry name" value="LolB"/>
    <property type="match status" value="1"/>
</dbReference>
<dbReference type="OrthoDB" id="9797618at2"/>
<dbReference type="InterPro" id="IPR029046">
    <property type="entry name" value="LolA/LolB/LppX"/>
</dbReference>
<sequence length="192" mass="21959">MRHLLILTLFLFLLGGCSSKPPLLPESMQAQQPAYDLSDWILEGRMSLRMEDRSDSVSIHWQQKQRDYEINVSAGPFNQSIARLEGRPGFVEMQVAGEETLYTARSPEALMNAMLGWSLPVSHGIYWVKGIPDPNVVFEIHQSERGFSFAQSGWTIDASRFEQVNPNLLLPRRIRMEREGLTITLVVSQWRI</sequence>
<keyword evidence="7" id="KW-0653">Protein transport</keyword>
<comment type="subcellular location">
    <subcellularLocation>
        <location evidence="1">Cell outer membrane</location>
        <topology evidence="1">Lipid-anchor</topology>
    </subcellularLocation>
</comment>
<dbReference type="Gene3D" id="2.50.20.10">
    <property type="entry name" value="Lipoprotein localisation LolA/LolB/LppX"/>
    <property type="match status" value="1"/>
</dbReference>
<evidence type="ECO:0000256" key="9">
    <source>
        <dbReference type="ARBA" id="ARBA00023139"/>
    </source>
</evidence>
<evidence type="ECO:0000256" key="3">
    <source>
        <dbReference type="ARBA" id="ARBA00011245"/>
    </source>
</evidence>
<gene>
    <name evidence="13" type="primary">lolB</name>
    <name evidence="13" type="ORF">DN062_00320</name>
</gene>
<evidence type="ECO:0000256" key="5">
    <source>
        <dbReference type="ARBA" id="ARBA00022448"/>
    </source>
</evidence>
<accession>A0A364NRR5</accession>
<comment type="similarity">
    <text evidence="2">Belongs to the LolB family.</text>
</comment>
<comment type="caution">
    <text evidence="13">The sequence shown here is derived from an EMBL/GenBank/DDBJ whole genome shotgun (WGS) entry which is preliminary data.</text>
</comment>
<dbReference type="RefSeq" id="WP_112156562.1">
    <property type="nucleotide sequence ID" value="NZ_QKRX01000001.1"/>
</dbReference>
<evidence type="ECO:0000256" key="11">
    <source>
        <dbReference type="ARBA" id="ARBA00023237"/>
    </source>
</evidence>
<keyword evidence="10" id="KW-0143">Chaperone</keyword>
<evidence type="ECO:0000256" key="2">
    <source>
        <dbReference type="ARBA" id="ARBA00009696"/>
    </source>
</evidence>
<dbReference type="PROSITE" id="PS51257">
    <property type="entry name" value="PROKAR_LIPOPROTEIN"/>
    <property type="match status" value="1"/>
</dbReference>
<keyword evidence="5" id="KW-0813">Transport</keyword>
<dbReference type="SUPFAM" id="SSF89392">
    <property type="entry name" value="Prokaryotic lipoproteins and lipoprotein localization factors"/>
    <property type="match status" value="1"/>
</dbReference>
<protein>
    <recommendedName>
        <fullName evidence="4">Outer-membrane lipoprotein LolB</fullName>
    </recommendedName>
</protein>
<dbReference type="AlphaFoldDB" id="A0A364NRR5"/>
<evidence type="ECO:0000313" key="14">
    <source>
        <dbReference type="Proteomes" id="UP000250744"/>
    </source>
</evidence>
<dbReference type="EMBL" id="QKRX01000001">
    <property type="protein sequence ID" value="RAU19567.1"/>
    <property type="molecule type" value="Genomic_DNA"/>
</dbReference>
<keyword evidence="8" id="KW-0472">Membrane</keyword>
<dbReference type="Pfam" id="PF03550">
    <property type="entry name" value="LolB"/>
    <property type="match status" value="1"/>
</dbReference>
<dbReference type="GO" id="GO:0015031">
    <property type="term" value="P:protein transport"/>
    <property type="evidence" value="ECO:0007669"/>
    <property type="project" value="UniProtKB-KW"/>
</dbReference>
<evidence type="ECO:0000256" key="12">
    <source>
        <dbReference type="ARBA" id="ARBA00023288"/>
    </source>
</evidence>
<evidence type="ECO:0000256" key="10">
    <source>
        <dbReference type="ARBA" id="ARBA00023186"/>
    </source>
</evidence>
<keyword evidence="9" id="KW-0564">Palmitate</keyword>
<evidence type="ECO:0000313" key="13">
    <source>
        <dbReference type="EMBL" id="RAU19567.1"/>
    </source>
</evidence>